<organism evidence="1 2">
    <name type="scientific">Microdochium trichocladiopsis</name>
    <dbReference type="NCBI Taxonomy" id="1682393"/>
    <lineage>
        <taxon>Eukaryota</taxon>
        <taxon>Fungi</taxon>
        <taxon>Dikarya</taxon>
        <taxon>Ascomycota</taxon>
        <taxon>Pezizomycotina</taxon>
        <taxon>Sordariomycetes</taxon>
        <taxon>Xylariomycetidae</taxon>
        <taxon>Xylariales</taxon>
        <taxon>Microdochiaceae</taxon>
        <taxon>Microdochium</taxon>
    </lineage>
</organism>
<accession>A0A9P8XTN5</accession>
<dbReference type="GeneID" id="70190164"/>
<name>A0A9P8XTN5_9PEZI</name>
<dbReference type="Pfam" id="PF11917">
    <property type="entry name" value="DUF3435"/>
    <property type="match status" value="1"/>
</dbReference>
<sequence length="746" mass="86566">MPVTRRRTKVRDLLGADPCDFIAHFEEAESVQKAKEKARGKPLTREQDAELRRRIVAKARTTKKNIINIQKKFEEYCNFRGLVLWSEALANVDASAIMAFLLYLCQNTKIKARDTLWVYFRQFKQLYHHITGRYINRGDTEQIRNWYKNFLASQFSLRHPNDGGKPVVGVDDLHSLLVFNVGYDKGVLRLERYRVQLSAIYLILAYTGARPAELVHNEPELSAGAQERQQQIFQNIEDITKGLLDQDLDRTTNEETQILVEQLNLETKRRGRTKALCYEDIQLVVVRHPETGKDELNMMIKFTHHKGADRKPKPTIFFFTQTRRLIFCLISHIVSLAISDGAFRARNLTSAEQVFQVRNKPPVQSTRLHWKKDFLKLPIFRRRNGTCTSADQPFPYSQLRDIMERQTLDAGFEKSIGPRAFRRGAANAANGSASDAVRDQMMRHDPKWAIFNSAYINEKVQFDIQSTFIQEPTKDSLIRLFAHIGISSDPRASQNMVPEEVWDNLPPDGEISRLQEERQRLKGGKYRIGDNPYQQKIQALTREIARRKSRRFKRVCQEYRAYYFDTRPTLDIETQVEGIKHPDWTTPDFEAEIPARKDLANILCKQSDNLSDNQLQALRTSAVKQCKREIPRRDGVSEDDSDLDMGQKKVTTQDDFPLLMRNTQCPRCIGDQSLTYKQRTFAYSRPGSMNDHFRKVHLGKLEEEQQAASLICDHPKCIADKVTFKNLDHFKHHVQVKHGVWLRPTF</sequence>
<proteinExistence type="predicted"/>
<dbReference type="Proteomes" id="UP000756346">
    <property type="component" value="Unassembled WGS sequence"/>
</dbReference>
<dbReference type="AlphaFoldDB" id="A0A9P8XTN5"/>
<dbReference type="PANTHER" id="PTHR37535:SF4">
    <property type="entry name" value="FLUG DOMAIN-CONTAINING PROTEIN"/>
    <property type="match status" value="1"/>
</dbReference>
<protein>
    <submittedName>
        <fullName evidence="1">FluG domain-containing protein</fullName>
    </submittedName>
</protein>
<dbReference type="EMBL" id="JAGTJQ010000012">
    <property type="protein sequence ID" value="KAH7016562.1"/>
    <property type="molecule type" value="Genomic_DNA"/>
</dbReference>
<comment type="caution">
    <text evidence="1">The sequence shown here is derived from an EMBL/GenBank/DDBJ whole genome shotgun (WGS) entry which is preliminary data.</text>
</comment>
<evidence type="ECO:0000313" key="2">
    <source>
        <dbReference type="Proteomes" id="UP000756346"/>
    </source>
</evidence>
<dbReference type="OrthoDB" id="4485682at2759"/>
<dbReference type="PANTHER" id="PTHR37535">
    <property type="entry name" value="FLUG DOMAIN PROTEIN"/>
    <property type="match status" value="1"/>
</dbReference>
<dbReference type="RefSeq" id="XP_046006186.1">
    <property type="nucleotide sequence ID" value="XM_046160618.1"/>
</dbReference>
<keyword evidence="2" id="KW-1185">Reference proteome</keyword>
<reference evidence="1" key="1">
    <citation type="journal article" date="2021" name="Nat. Commun.">
        <title>Genetic determinants of endophytism in the Arabidopsis root mycobiome.</title>
        <authorList>
            <person name="Mesny F."/>
            <person name="Miyauchi S."/>
            <person name="Thiergart T."/>
            <person name="Pickel B."/>
            <person name="Atanasova L."/>
            <person name="Karlsson M."/>
            <person name="Huettel B."/>
            <person name="Barry K.W."/>
            <person name="Haridas S."/>
            <person name="Chen C."/>
            <person name="Bauer D."/>
            <person name="Andreopoulos W."/>
            <person name="Pangilinan J."/>
            <person name="LaButti K."/>
            <person name="Riley R."/>
            <person name="Lipzen A."/>
            <person name="Clum A."/>
            <person name="Drula E."/>
            <person name="Henrissat B."/>
            <person name="Kohler A."/>
            <person name="Grigoriev I.V."/>
            <person name="Martin F.M."/>
            <person name="Hacquard S."/>
        </authorList>
    </citation>
    <scope>NUCLEOTIDE SEQUENCE</scope>
    <source>
        <strain evidence="1">MPI-CAGE-CH-0230</strain>
    </source>
</reference>
<dbReference type="InterPro" id="IPR021842">
    <property type="entry name" value="DUF3435"/>
</dbReference>
<gene>
    <name evidence="1" type="ORF">B0I36DRAFT_377953</name>
</gene>
<evidence type="ECO:0000313" key="1">
    <source>
        <dbReference type="EMBL" id="KAH7016562.1"/>
    </source>
</evidence>